<protein>
    <submittedName>
        <fullName evidence="3">Integrase</fullName>
    </submittedName>
</protein>
<evidence type="ECO:0000313" key="2">
    <source>
        <dbReference type="Proteomes" id="UP000268014"/>
    </source>
</evidence>
<dbReference type="EMBL" id="UZAF01017861">
    <property type="protein sequence ID" value="VDO45616.1"/>
    <property type="molecule type" value="Genomic_DNA"/>
</dbReference>
<dbReference type="AlphaFoldDB" id="A0A0N4WMI2"/>
<proteinExistence type="predicted"/>
<reference evidence="3" key="1">
    <citation type="submission" date="2017-02" db="UniProtKB">
        <authorList>
            <consortium name="WormBaseParasite"/>
        </authorList>
    </citation>
    <scope>IDENTIFICATION</scope>
</reference>
<dbReference type="Proteomes" id="UP000268014">
    <property type="component" value="Unassembled WGS sequence"/>
</dbReference>
<evidence type="ECO:0000313" key="3">
    <source>
        <dbReference type="WBParaSite" id="HPLM_0001242001-mRNA-1"/>
    </source>
</evidence>
<reference evidence="1 2" key="2">
    <citation type="submission" date="2018-11" db="EMBL/GenBank/DDBJ databases">
        <authorList>
            <consortium name="Pathogen Informatics"/>
        </authorList>
    </citation>
    <scope>NUCLEOTIDE SEQUENCE [LARGE SCALE GENOMIC DNA]</scope>
    <source>
        <strain evidence="1 2">MHpl1</strain>
    </source>
</reference>
<organism evidence="3">
    <name type="scientific">Haemonchus placei</name>
    <name type="common">Barber's pole worm</name>
    <dbReference type="NCBI Taxonomy" id="6290"/>
    <lineage>
        <taxon>Eukaryota</taxon>
        <taxon>Metazoa</taxon>
        <taxon>Ecdysozoa</taxon>
        <taxon>Nematoda</taxon>
        <taxon>Chromadorea</taxon>
        <taxon>Rhabditida</taxon>
        <taxon>Rhabditina</taxon>
        <taxon>Rhabditomorpha</taxon>
        <taxon>Strongyloidea</taxon>
        <taxon>Trichostrongylidae</taxon>
        <taxon>Haemonchus</taxon>
    </lineage>
</organism>
<sequence length="31" mass="3758">MLRNLGRWVPHVSKQYDMDMALSLLTLKRRK</sequence>
<keyword evidence="2" id="KW-1185">Reference proteome</keyword>
<name>A0A0N4WMI2_HAEPC</name>
<gene>
    <name evidence="1" type="ORF">HPLM_LOCUS12412</name>
</gene>
<dbReference type="WBParaSite" id="HPLM_0001242001-mRNA-1">
    <property type="protein sequence ID" value="HPLM_0001242001-mRNA-1"/>
    <property type="gene ID" value="HPLM_0001242001"/>
</dbReference>
<evidence type="ECO:0000313" key="1">
    <source>
        <dbReference type="EMBL" id="VDO45616.1"/>
    </source>
</evidence>
<accession>A0A0N4WMI2</accession>